<feature type="transmembrane region" description="Helical" evidence="2">
    <location>
        <begin position="112"/>
        <end position="134"/>
    </location>
</feature>
<accession>A0A4U5MFN5</accession>
<gene>
    <name evidence="3" type="ORF">L596_024020</name>
</gene>
<evidence type="ECO:0000256" key="2">
    <source>
        <dbReference type="SAM" id="Phobius"/>
    </source>
</evidence>
<name>A0A4U5MFN5_STECR</name>
<evidence type="ECO:0008006" key="5">
    <source>
        <dbReference type="Google" id="ProtNLM"/>
    </source>
</evidence>
<comment type="caution">
    <text evidence="3">The sequence shown here is derived from an EMBL/GenBank/DDBJ whole genome shotgun (WGS) entry which is preliminary data.</text>
</comment>
<dbReference type="STRING" id="34508.A0A4U5MFN5"/>
<keyword evidence="2" id="KW-0812">Transmembrane</keyword>
<dbReference type="Gene3D" id="1.20.1070.10">
    <property type="entry name" value="Rhodopsin 7-helix transmembrane proteins"/>
    <property type="match status" value="1"/>
</dbReference>
<evidence type="ECO:0000313" key="3">
    <source>
        <dbReference type="EMBL" id="TKR67952.1"/>
    </source>
</evidence>
<dbReference type="AlphaFoldDB" id="A0A4U5MFN5"/>
<dbReference type="OrthoDB" id="5869803at2759"/>
<reference evidence="3 4" key="2">
    <citation type="journal article" date="2019" name="G3 (Bethesda)">
        <title>Hybrid Assembly of the Genome of the Entomopathogenic Nematode Steinernema carpocapsae Identifies the X-Chromosome.</title>
        <authorList>
            <person name="Serra L."/>
            <person name="Macchietto M."/>
            <person name="Macias-Munoz A."/>
            <person name="McGill C.J."/>
            <person name="Rodriguez I.M."/>
            <person name="Rodriguez B."/>
            <person name="Murad R."/>
            <person name="Mortazavi A."/>
        </authorList>
    </citation>
    <scope>NUCLEOTIDE SEQUENCE [LARGE SCALE GENOMIC DNA]</scope>
    <source>
        <strain evidence="3 4">ALL</strain>
    </source>
</reference>
<reference evidence="3 4" key="1">
    <citation type="journal article" date="2015" name="Genome Biol.">
        <title>Comparative genomics of Steinernema reveals deeply conserved gene regulatory networks.</title>
        <authorList>
            <person name="Dillman A.R."/>
            <person name="Macchietto M."/>
            <person name="Porter C.F."/>
            <person name="Rogers A."/>
            <person name="Williams B."/>
            <person name="Antoshechkin I."/>
            <person name="Lee M.M."/>
            <person name="Goodwin Z."/>
            <person name="Lu X."/>
            <person name="Lewis E.E."/>
            <person name="Goodrich-Blair H."/>
            <person name="Stock S.P."/>
            <person name="Adams B.J."/>
            <person name="Sternberg P.W."/>
            <person name="Mortazavi A."/>
        </authorList>
    </citation>
    <scope>NUCLEOTIDE SEQUENCE [LARGE SCALE GENOMIC DNA]</scope>
    <source>
        <strain evidence="3 4">ALL</strain>
    </source>
</reference>
<feature type="transmembrane region" description="Helical" evidence="2">
    <location>
        <begin position="43"/>
        <end position="63"/>
    </location>
</feature>
<dbReference type="SUPFAM" id="SSF81321">
    <property type="entry name" value="Family A G protein-coupled receptor-like"/>
    <property type="match status" value="1"/>
</dbReference>
<evidence type="ECO:0000256" key="1">
    <source>
        <dbReference type="SAM" id="MobiDB-lite"/>
    </source>
</evidence>
<feature type="transmembrane region" description="Helical" evidence="2">
    <location>
        <begin position="155"/>
        <end position="176"/>
    </location>
</feature>
<dbReference type="EMBL" id="AZBU02000008">
    <property type="protein sequence ID" value="TKR67952.1"/>
    <property type="molecule type" value="Genomic_DNA"/>
</dbReference>
<protein>
    <recommendedName>
        <fullName evidence="5">G-protein coupled receptors family 1 profile domain-containing protein</fullName>
    </recommendedName>
</protein>
<dbReference type="Proteomes" id="UP000298663">
    <property type="component" value="Unassembled WGS sequence"/>
</dbReference>
<feature type="compositionally biased region" description="Acidic residues" evidence="1">
    <location>
        <begin position="255"/>
        <end position="269"/>
    </location>
</feature>
<keyword evidence="2" id="KW-1133">Transmembrane helix</keyword>
<keyword evidence="4" id="KW-1185">Reference proteome</keyword>
<feature type="transmembrane region" description="Helical" evidence="2">
    <location>
        <begin position="75"/>
        <end position="100"/>
    </location>
</feature>
<feature type="region of interest" description="Disordered" evidence="1">
    <location>
        <begin position="241"/>
        <end position="269"/>
    </location>
</feature>
<proteinExistence type="predicted"/>
<keyword evidence="2" id="KW-0472">Membrane</keyword>
<organism evidence="3 4">
    <name type="scientific">Steinernema carpocapsae</name>
    <name type="common">Entomopathogenic nematode</name>
    <dbReference type="NCBI Taxonomy" id="34508"/>
    <lineage>
        <taxon>Eukaryota</taxon>
        <taxon>Metazoa</taxon>
        <taxon>Ecdysozoa</taxon>
        <taxon>Nematoda</taxon>
        <taxon>Chromadorea</taxon>
        <taxon>Rhabditida</taxon>
        <taxon>Tylenchina</taxon>
        <taxon>Panagrolaimomorpha</taxon>
        <taxon>Strongyloidoidea</taxon>
        <taxon>Steinernematidae</taxon>
        <taxon>Steinernema</taxon>
    </lineage>
</organism>
<sequence>MVLPIRMILVASGAVQNETASGEIDGGCLNVGKIIRSKRHYDLTFSTVGFIFSTLHLIVLLYVRFVKKKKGFELLFTQACLSFLSLLFLVIGCLADLCVFEDSKSLIFFRGHIWLFMVNSLIAAYSFLIIVLCIDRHVALTRPLYYRVQFVRYRIRFGMISGAIILAMVCAVKWFFFNEVLENGVRENRNVRETSKRWKPCFSGHWGRILHYPPVSQRDFPVLYLRIGYDFAKHLQHSATSGAAKGARERVENVGEGEEPVDSEPPDDR</sequence>
<evidence type="ECO:0000313" key="4">
    <source>
        <dbReference type="Proteomes" id="UP000298663"/>
    </source>
</evidence>